<dbReference type="RefSeq" id="WP_075701395.1">
    <property type="nucleotide sequence ID" value="NZ_CP074130.1"/>
</dbReference>
<proteinExistence type="predicted"/>
<sequence>MGVRRCERRPKTLAYRYTLNTGGEWFALTVEDKNSIKQLVMQAMCSQPIVQKAKFTLIYHYTDLEDNFMGDFIMSRHDCQ</sequence>
<protein>
    <submittedName>
        <fullName evidence="1">Uncharacterized protein</fullName>
    </submittedName>
</protein>
<dbReference type="Proteomes" id="UP000680706">
    <property type="component" value="Plasmid pAb134-04"/>
</dbReference>
<name>A0ABX8AVR6_9HYPH</name>
<reference evidence="1 2" key="1">
    <citation type="journal article" date="2021" name="Angew. Chem. Int. Ed. Engl.">
        <title>A novel family of nonribosomal peptides modulate collective behavior in Pseudovibrio bacteria isolated from marine sponges.</title>
        <authorList>
            <person name="Ioca L.P."/>
            <person name="Dai Y."/>
            <person name="Kunakom S."/>
            <person name="Diaz-Espinosa J."/>
            <person name="Krunic A."/>
            <person name="Crnkovic C.M."/>
            <person name="Orjala J."/>
            <person name="Sanchez L.M."/>
            <person name="Ferreira A.G."/>
            <person name="Berlinck R.G.S."/>
            <person name="Eustaquio A.S."/>
        </authorList>
    </citation>
    <scope>NUCLEOTIDE SEQUENCE [LARGE SCALE GENOMIC DNA]</scope>
    <source>
        <strain evidence="1 2">Ab134</strain>
        <plasmid evidence="1 2">pAb134-04</plasmid>
    </source>
</reference>
<gene>
    <name evidence="1" type="ORF">KGB56_26525</name>
</gene>
<dbReference type="EMBL" id="CP074130">
    <property type="protein sequence ID" value="QUS59152.1"/>
    <property type="molecule type" value="Genomic_DNA"/>
</dbReference>
<evidence type="ECO:0000313" key="1">
    <source>
        <dbReference type="EMBL" id="QUS59152.1"/>
    </source>
</evidence>
<geneLocation type="plasmid" evidence="1 2">
    <name>pAb134-04</name>
</geneLocation>
<evidence type="ECO:0000313" key="2">
    <source>
        <dbReference type="Proteomes" id="UP000680706"/>
    </source>
</evidence>
<accession>A0ABX8AVR6</accession>
<keyword evidence="2" id="KW-1185">Reference proteome</keyword>
<organism evidence="1 2">
    <name type="scientific">Pseudovibrio brasiliensis</name>
    <dbReference type="NCBI Taxonomy" id="1898042"/>
    <lineage>
        <taxon>Bacteria</taxon>
        <taxon>Pseudomonadati</taxon>
        <taxon>Pseudomonadota</taxon>
        <taxon>Alphaproteobacteria</taxon>
        <taxon>Hyphomicrobiales</taxon>
        <taxon>Stappiaceae</taxon>
        <taxon>Pseudovibrio</taxon>
    </lineage>
</organism>
<keyword evidence="1" id="KW-0614">Plasmid</keyword>